<dbReference type="InterPro" id="IPR025121">
    <property type="entry name" value="GTPase_HflX_N"/>
</dbReference>
<dbReference type="FunFam" id="3.40.50.11060:FF:000001">
    <property type="entry name" value="GTPase HflX"/>
    <property type="match status" value="1"/>
</dbReference>
<keyword evidence="4 8" id="KW-0460">Magnesium</keyword>
<dbReference type="Gene3D" id="6.10.250.2860">
    <property type="match status" value="1"/>
</dbReference>
<dbReference type="InterPro" id="IPR005225">
    <property type="entry name" value="Small_GTP-bd"/>
</dbReference>
<dbReference type="Pfam" id="PF13167">
    <property type="entry name" value="GTP-bdg_N"/>
    <property type="match status" value="1"/>
</dbReference>
<name>A0A133U6F3_9EURY</name>
<evidence type="ECO:0000259" key="10">
    <source>
        <dbReference type="PROSITE" id="PS51705"/>
    </source>
</evidence>
<evidence type="ECO:0000256" key="8">
    <source>
        <dbReference type="PIRSR" id="PIRSR006809-2"/>
    </source>
</evidence>
<dbReference type="SUPFAM" id="SSF52540">
    <property type="entry name" value="P-loop containing nucleoside triphosphate hydrolases"/>
    <property type="match status" value="1"/>
</dbReference>
<dbReference type="InterPro" id="IPR027417">
    <property type="entry name" value="P-loop_NTPase"/>
</dbReference>
<dbReference type="HAMAP" id="MF_00900">
    <property type="entry name" value="GTPase_HflX"/>
    <property type="match status" value="1"/>
</dbReference>
<comment type="similarity">
    <text evidence="6">Belongs to the TRAFAC class OBG-HflX-like GTPase superfamily. HflX GTPase family.</text>
</comment>
<evidence type="ECO:0000256" key="1">
    <source>
        <dbReference type="ARBA" id="ARBA00022490"/>
    </source>
</evidence>
<dbReference type="Pfam" id="PF16360">
    <property type="entry name" value="GTP-bdg_M"/>
    <property type="match status" value="1"/>
</dbReference>
<dbReference type="PRINTS" id="PR00326">
    <property type="entry name" value="GTP1OBG"/>
</dbReference>
<feature type="coiled-coil region" evidence="9">
    <location>
        <begin position="152"/>
        <end position="182"/>
    </location>
</feature>
<dbReference type="NCBIfam" id="TIGR00231">
    <property type="entry name" value="small_GTP"/>
    <property type="match status" value="1"/>
</dbReference>
<dbReference type="Gene3D" id="3.40.50.300">
    <property type="entry name" value="P-loop containing nucleotide triphosphate hydrolases"/>
    <property type="match status" value="1"/>
</dbReference>
<dbReference type="Pfam" id="PF01926">
    <property type="entry name" value="MMR_HSR1"/>
    <property type="match status" value="1"/>
</dbReference>
<comment type="subcellular location">
    <subcellularLocation>
        <location evidence="6">Cytoplasm</location>
    </subcellularLocation>
    <text evidence="6">May associate with membranes.</text>
</comment>
<dbReference type="PROSITE" id="PS51705">
    <property type="entry name" value="G_HFLX"/>
    <property type="match status" value="1"/>
</dbReference>
<dbReference type="AlphaFoldDB" id="A0A133U6F3"/>
<dbReference type="GO" id="GO:0043022">
    <property type="term" value="F:ribosome binding"/>
    <property type="evidence" value="ECO:0007669"/>
    <property type="project" value="TreeGrafter"/>
</dbReference>
<reference evidence="11 12" key="1">
    <citation type="journal article" date="2016" name="Sci. Rep.">
        <title>Metabolic traits of an uncultured archaeal lineage -MSBL1- from brine pools of the Red Sea.</title>
        <authorList>
            <person name="Mwirichia R."/>
            <person name="Alam I."/>
            <person name="Rashid M."/>
            <person name="Vinu M."/>
            <person name="Ba-Alawi W."/>
            <person name="Anthony Kamau A."/>
            <person name="Kamanda Ngugi D."/>
            <person name="Goker M."/>
            <person name="Klenk H.P."/>
            <person name="Bajic V."/>
            <person name="Stingl U."/>
        </authorList>
    </citation>
    <scope>NUCLEOTIDE SEQUENCE [LARGE SCALE GENOMIC DNA]</scope>
    <source>
        <strain evidence="11">SCGC-AAA259D14</strain>
    </source>
</reference>
<dbReference type="InterPro" id="IPR032305">
    <property type="entry name" value="GTP-bd_M"/>
</dbReference>
<dbReference type="GO" id="GO:0046872">
    <property type="term" value="F:metal ion binding"/>
    <property type="evidence" value="ECO:0007669"/>
    <property type="project" value="UniProtKB-KW"/>
</dbReference>
<evidence type="ECO:0000256" key="4">
    <source>
        <dbReference type="ARBA" id="ARBA00022842"/>
    </source>
</evidence>
<evidence type="ECO:0000256" key="9">
    <source>
        <dbReference type="SAM" id="Coils"/>
    </source>
</evidence>
<dbReference type="CDD" id="cd01878">
    <property type="entry name" value="HflX"/>
    <property type="match status" value="1"/>
</dbReference>
<keyword evidence="3 6" id="KW-0547">Nucleotide-binding</keyword>
<evidence type="ECO:0000256" key="7">
    <source>
        <dbReference type="PIRSR" id="PIRSR006809-1"/>
    </source>
</evidence>
<dbReference type="InterPro" id="IPR016496">
    <property type="entry name" value="GTPase_HflX"/>
</dbReference>
<dbReference type="NCBIfam" id="TIGR03156">
    <property type="entry name" value="GTP_HflX"/>
    <property type="match status" value="1"/>
</dbReference>
<feature type="domain" description="Hflx-type G" evidence="10">
    <location>
        <begin position="186"/>
        <end position="353"/>
    </location>
</feature>
<dbReference type="PANTHER" id="PTHR10229:SF8">
    <property type="entry name" value="GTPASE HFLX"/>
    <property type="match status" value="1"/>
</dbReference>
<evidence type="ECO:0000256" key="2">
    <source>
        <dbReference type="ARBA" id="ARBA00022723"/>
    </source>
</evidence>
<proteinExistence type="inferred from homology"/>
<feature type="binding site" evidence="7">
    <location>
        <begin position="331"/>
        <end position="333"/>
    </location>
    <ligand>
        <name>GTP</name>
        <dbReference type="ChEBI" id="CHEBI:37565"/>
    </ligand>
</feature>
<comment type="function">
    <text evidence="6">GTPase that associates with the 50S ribosomal subunit and may have a role during protein synthesis or ribosome biogenesis.</text>
</comment>
<dbReference type="Gene3D" id="3.40.50.11060">
    <property type="entry name" value="GTPase HflX, N-terminal domain"/>
    <property type="match status" value="1"/>
</dbReference>
<feature type="binding site" evidence="8">
    <location>
        <position position="219"/>
    </location>
    <ligand>
        <name>Mg(2+)</name>
        <dbReference type="ChEBI" id="CHEBI:18420"/>
    </ligand>
</feature>
<dbReference type="GO" id="GO:0005525">
    <property type="term" value="F:GTP binding"/>
    <property type="evidence" value="ECO:0007669"/>
    <property type="project" value="UniProtKB-UniRule"/>
</dbReference>
<feature type="binding site" evidence="7">
    <location>
        <begin position="192"/>
        <end position="199"/>
    </location>
    <ligand>
        <name>GTP</name>
        <dbReference type="ChEBI" id="CHEBI:37565"/>
    </ligand>
</feature>
<dbReference type="GO" id="GO:0003924">
    <property type="term" value="F:GTPase activity"/>
    <property type="evidence" value="ECO:0007669"/>
    <property type="project" value="UniProtKB-UniRule"/>
</dbReference>
<dbReference type="InterPro" id="IPR042108">
    <property type="entry name" value="GTPase_HflX_N_sf"/>
</dbReference>
<accession>A0A133U6F3</accession>
<protein>
    <recommendedName>
        <fullName evidence="6">GTPase HflX</fullName>
    </recommendedName>
    <alternativeName>
        <fullName evidence="6">GTP-binding protein HflX</fullName>
    </alternativeName>
</protein>
<keyword evidence="1 6" id="KW-0963">Cytoplasm</keyword>
<dbReference type="PANTHER" id="PTHR10229">
    <property type="entry name" value="GTP-BINDING PROTEIN HFLX"/>
    <property type="match status" value="1"/>
</dbReference>
<evidence type="ECO:0000313" key="11">
    <source>
        <dbReference type="EMBL" id="KXA89782.1"/>
    </source>
</evidence>
<comment type="subunit">
    <text evidence="6">Monomer. Associates with the 50S ribosomal subunit.</text>
</comment>
<gene>
    <name evidence="6" type="primary">hflX</name>
    <name evidence="11" type="ORF">AKJ62_02360</name>
</gene>
<feature type="binding site" evidence="7">
    <location>
        <begin position="303"/>
        <end position="306"/>
    </location>
    <ligand>
        <name>GTP</name>
        <dbReference type="ChEBI" id="CHEBI:37565"/>
    </ligand>
</feature>
<evidence type="ECO:0000256" key="3">
    <source>
        <dbReference type="ARBA" id="ARBA00022741"/>
    </source>
</evidence>
<dbReference type="PIRSF" id="PIRSF006809">
    <property type="entry name" value="GTP-binding_hflX_prd"/>
    <property type="match status" value="1"/>
</dbReference>
<dbReference type="Proteomes" id="UP000070589">
    <property type="component" value="Unassembled WGS sequence"/>
</dbReference>
<dbReference type="PATRIC" id="fig|1698261.3.peg.420"/>
<dbReference type="EMBL" id="LHXL01000023">
    <property type="protein sequence ID" value="KXA89782.1"/>
    <property type="molecule type" value="Genomic_DNA"/>
</dbReference>
<feature type="binding site" evidence="7">
    <location>
        <begin position="217"/>
        <end position="221"/>
    </location>
    <ligand>
        <name>GTP</name>
        <dbReference type="ChEBI" id="CHEBI:37565"/>
    </ligand>
</feature>
<keyword evidence="9" id="KW-0175">Coiled coil</keyword>
<keyword evidence="2 8" id="KW-0479">Metal-binding</keyword>
<comment type="caution">
    <text evidence="11">The sequence shown here is derived from an EMBL/GenBank/DDBJ whole genome shotgun (WGS) entry which is preliminary data.</text>
</comment>
<evidence type="ECO:0000313" key="12">
    <source>
        <dbReference type="Proteomes" id="UP000070589"/>
    </source>
</evidence>
<comment type="cofactor">
    <cofactor evidence="8">
        <name>Mg(2+)</name>
        <dbReference type="ChEBI" id="CHEBI:18420"/>
    </cofactor>
</comment>
<organism evidence="11 12">
    <name type="scientific">candidate division MSBL1 archaeon SCGC-AAA259D14</name>
    <dbReference type="NCBI Taxonomy" id="1698261"/>
    <lineage>
        <taxon>Archaea</taxon>
        <taxon>Methanobacteriati</taxon>
        <taxon>Methanobacteriota</taxon>
        <taxon>candidate division MSBL1</taxon>
    </lineage>
</organism>
<keyword evidence="12" id="KW-1185">Reference proteome</keyword>
<feature type="binding site" evidence="7">
    <location>
        <begin position="238"/>
        <end position="241"/>
    </location>
    <ligand>
        <name>GTP</name>
        <dbReference type="ChEBI" id="CHEBI:37565"/>
    </ligand>
</feature>
<keyword evidence="5 6" id="KW-0342">GTP-binding</keyword>
<dbReference type="GO" id="GO:0005737">
    <property type="term" value="C:cytoplasm"/>
    <property type="evidence" value="ECO:0007669"/>
    <property type="project" value="UniProtKB-SubCell"/>
</dbReference>
<dbReference type="InterPro" id="IPR030394">
    <property type="entry name" value="G_HFLX_dom"/>
</dbReference>
<sequence length="419" mass="48119">MKVVLVERVSPHQRSQLDELSELAETLDYEVVERLKQTREPDPTYHIGKGKVEELADRVESLDADRVIFANPLKPSQAFKLEEKVGVKVIDRFQLILEIFAMRAASPEAKLQVEYARLNYELPRVKESVKRAKLNEFPGLRGGGEYGERARVETIKNRMKTLEEKLESFENAREQRRKRRRERGFSLVAIAGYTNAGKSTLLNALSSADVEVDDRLFTTLSPRTRVLDDDSKKILITDTVGFIDDLPPWLIESFKAALEEIYLADMVLLVVDASESFAEILRKFKTSKEILSESSAETVVLLNKIDLISEPSLERKKNALQRLSSKVMLISAKRGKNLDKLNEFIRSHLVEQIHARLTTDKKEGIEKLLHRLYEETEVEEVKYENPTKVTFWTDERYLGKLRKSVDEATEVKVIGDNRE</sequence>
<evidence type="ECO:0000256" key="6">
    <source>
        <dbReference type="HAMAP-Rule" id="MF_00900"/>
    </source>
</evidence>
<dbReference type="InterPro" id="IPR006073">
    <property type="entry name" value="GTP-bd"/>
</dbReference>
<feature type="binding site" evidence="8">
    <location>
        <position position="199"/>
    </location>
    <ligand>
        <name>Mg(2+)</name>
        <dbReference type="ChEBI" id="CHEBI:18420"/>
    </ligand>
</feature>
<evidence type="ECO:0000256" key="5">
    <source>
        <dbReference type="ARBA" id="ARBA00023134"/>
    </source>
</evidence>